<proteinExistence type="predicted"/>
<dbReference type="Proteomes" id="UP000308600">
    <property type="component" value="Unassembled WGS sequence"/>
</dbReference>
<name>A0ACD3BG60_9AGAR</name>
<reference evidence="1 2" key="1">
    <citation type="journal article" date="2019" name="Nat. Ecol. Evol.">
        <title>Megaphylogeny resolves global patterns of mushroom evolution.</title>
        <authorList>
            <person name="Varga T."/>
            <person name="Krizsan K."/>
            <person name="Foldi C."/>
            <person name="Dima B."/>
            <person name="Sanchez-Garcia M."/>
            <person name="Sanchez-Ramirez S."/>
            <person name="Szollosi G.J."/>
            <person name="Szarkandi J.G."/>
            <person name="Papp V."/>
            <person name="Albert L."/>
            <person name="Andreopoulos W."/>
            <person name="Angelini C."/>
            <person name="Antonin V."/>
            <person name="Barry K.W."/>
            <person name="Bougher N.L."/>
            <person name="Buchanan P."/>
            <person name="Buyck B."/>
            <person name="Bense V."/>
            <person name="Catcheside P."/>
            <person name="Chovatia M."/>
            <person name="Cooper J."/>
            <person name="Damon W."/>
            <person name="Desjardin D."/>
            <person name="Finy P."/>
            <person name="Geml J."/>
            <person name="Haridas S."/>
            <person name="Hughes K."/>
            <person name="Justo A."/>
            <person name="Karasinski D."/>
            <person name="Kautmanova I."/>
            <person name="Kiss B."/>
            <person name="Kocsube S."/>
            <person name="Kotiranta H."/>
            <person name="LaButti K.M."/>
            <person name="Lechner B.E."/>
            <person name="Liimatainen K."/>
            <person name="Lipzen A."/>
            <person name="Lukacs Z."/>
            <person name="Mihaltcheva S."/>
            <person name="Morgado L.N."/>
            <person name="Niskanen T."/>
            <person name="Noordeloos M.E."/>
            <person name="Ohm R.A."/>
            <person name="Ortiz-Santana B."/>
            <person name="Ovrebo C."/>
            <person name="Racz N."/>
            <person name="Riley R."/>
            <person name="Savchenko A."/>
            <person name="Shiryaev A."/>
            <person name="Soop K."/>
            <person name="Spirin V."/>
            <person name="Szebenyi C."/>
            <person name="Tomsovsky M."/>
            <person name="Tulloss R.E."/>
            <person name="Uehling J."/>
            <person name="Grigoriev I.V."/>
            <person name="Vagvolgyi C."/>
            <person name="Papp T."/>
            <person name="Martin F.M."/>
            <person name="Miettinen O."/>
            <person name="Hibbett D.S."/>
            <person name="Nagy L.G."/>
        </authorList>
    </citation>
    <scope>NUCLEOTIDE SEQUENCE [LARGE SCALE GENOMIC DNA]</scope>
    <source>
        <strain evidence="1 2">NL-1719</strain>
    </source>
</reference>
<gene>
    <name evidence="1" type="ORF">BDN72DRAFT_753471</name>
</gene>
<protein>
    <submittedName>
        <fullName evidence="1">Uncharacterized protein</fullName>
    </submittedName>
</protein>
<evidence type="ECO:0000313" key="2">
    <source>
        <dbReference type="Proteomes" id="UP000308600"/>
    </source>
</evidence>
<dbReference type="EMBL" id="ML208259">
    <property type="protein sequence ID" value="TFK76651.1"/>
    <property type="molecule type" value="Genomic_DNA"/>
</dbReference>
<keyword evidence="2" id="KW-1185">Reference proteome</keyword>
<organism evidence="1 2">
    <name type="scientific">Pluteus cervinus</name>
    <dbReference type="NCBI Taxonomy" id="181527"/>
    <lineage>
        <taxon>Eukaryota</taxon>
        <taxon>Fungi</taxon>
        <taxon>Dikarya</taxon>
        <taxon>Basidiomycota</taxon>
        <taxon>Agaricomycotina</taxon>
        <taxon>Agaricomycetes</taxon>
        <taxon>Agaricomycetidae</taxon>
        <taxon>Agaricales</taxon>
        <taxon>Pluteineae</taxon>
        <taxon>Pluteaceae</taxon>
        <taxon>Pluteus</taxon>
    </lineage>
</organism>
<sequence>MFSKPFPALPGFYQTLFYRLEPISTLAAALVIWFKPGAAWFYHQLIPSTDVAPTTLEPRAEMAIWQLGNCFFLLAMMSPVLFRTAREALANDLVAQERIVGAALFVLAVADVSRDMAVTLVALPPHLRFNFLEWNSATHGNITVVIVLLATRISWFLGIGRTSYYYGQFKTKVKAS</sequence>
<accession>A0ACD3BG60</accession>
<evidence type="ECO:0000313" key="1">
    <source>
        <dbReference type="EMBL" id="TFK76651.1"/>
    </source>
</evidence>